<proteinExistence type="inferred from homology"/>
<dbReference type="EMBL" id="JBHUOG010000002">
    <property type="protein sequence ID" value="MFD2795441.1"/>
    <property type="molecule type" value="Genomic_DNA"/>
</dbReference>
<evidence type="ECO:0000256" key="1">
    <source>
        <dbReference type="ARBA" id="ARBA00004651"/>
    </source>
</evidence>
<evidence type="ECO:0000256" key="5">
    <source>
        <dbReference type="ARBA" id="ARBA00022692"/>
    </source>
</evidence>
<comment type="subcellular location">
    <subcellularLocation>
        <location evidence="1">Cell membrane</location>
        <topology evidence="1">Multi-pass membrane protein</topology>
    </subcellularLocation>
</comment>
<dbReference type="RefSeq" id="WP_377185514.1">
    <property type="nucleotide sequence ID" value="NZ_JBHUOG010000002.1"/>
</dbReference>
<dbReference type="PANTHER" id="PTHR21716:SF53">
    <property type="entry name" value="PERMEASE PERM-RELATED"/>
    <property type="match status" value="1"/>
</dbReference>
<feature type="transmembrane region" description="Helical" evidence="9">
    <location>
        <begin position="60"/>
        <end position="78"/>
    </location>
</feature>
<evidence type="ECO:0000256" key="9">
    <source>
        <dbReference type="SAM" id="Phobius"/>
    </source>
</evidence>
<dbReference type="PANTHER" id="PTHR21716">
    <property type="entry name" value="TRANSMEMBRANE PROTEIN"/>
    <property type="match status" value="1"/>
</dbReference>
<evidence type="ECO:0000256" key="7">
    <source>
        <dbReference type="ARBA" id="ARBA00023136"/>
    </source>
</evidence>
<feature type="transmembrane region" description="Helical" evidence="9">
    <location>
        <begin position="248"/>
        <end position="273"/>
    </location>
</feature>
<feature type="transmembrane region" description="Helical" evidence="9">
    <location>
        <begin position="280"/>
        <end position="309"/>
    </location>
</feature>
<gene>
    <name evidence="10" type="ORF">ACFS27_17920</name>
</gene>
<keyword evidence="6 9" id="KW-1133">Transmembrane helix</keyword>
<evidence type="ECO:0000256" key="2">
    <source>
        <dbReference type="ARBA" id="ARBA00009773"/>
    </source>
</evidence>
<feature type="compositionally biased region" description="Pro residues" evidence="8">
    <location>
        <begin position="1"/>
        <end position="10"/>
    </location>
</feature>
<evidence type="ECO:0000313" key="11">
    <source>
        <dbReference type="Proteomes" id="UP001597479"/>
    </source>
</evidence>
<keyword evidence="7 9" id="KW-0472">Membrane</keyword>
<keyword evidence="11" id="KW-1185">Reference proteome</keyword>
<keyword evidence="4" id="KW-1003">Cell membrane</keyword>
<evidence type="ECO:0000256" key="6">
    <source>
        <dbReference type="ARBA" id="ARBA00022989"/>
    </source>
</evidence>
<feature type="transmembrane region" description="Helical" evidence="9">
    <location>
        <begin position="90"/>
        <end position="112"/>
    </location>
</feature>
<organism evidence="10 11">
    <name type="scientific">Promicromonospora vindobonensis</name>
    <dbReference type="NCBI Taxonomy" id="195748"/>
    <lineage>
        <taxon>Bacteria</taxon>
        <taxon>Bacillati</taxon>
        <taxon>Actinomycetota</taxon>
        <taxon>Actinomycetes</taxon>
        <taxon>Micrococcales</taxon>
        <taxon>Promicromonosporaceae</taxon>
        <taxon>Promicromonospora</taxon>
    </lineage>
</organism>
<accession>A0ABW5VWL8</accession>
<dbReference type="Pfam" id="PF01594">
    <property type="entry name" value="AI-2E_transport"/>
    <property type="match status" value="1"/>
</dbReference>
<evidence type="ECO:0000313" key="10">
    <source>
        <dbReference type="EMBL" id="MFD2795441.1"/>
    </source>
</evidence>
<keyword evidence="5 9" id="KW-0812">Transmembrane</keyword>
<protein>
    <submittedName>
        <fullName evidence="10">AI-2E family transporter</fullName>
    </submittedName>
</protein>
<name>A0ABW5VWL8_9MICO</name>
<feature type="region of interest" description="Disordered" evidence="8">
    <location>
        <begin position="366"/>
        <end position="412"/>
    </location>
</feature>
<feature type="compositionally biased region" description="Acidic residues" evidence="8">
    <location>
        <begin position="370"/>
        <end position="383"/>
    </location>
</feature>
<comment type="similarity">
    <text evidence="2">Belongs to the autoinducer-2 exporter (AI-2E) (TC 2.A.86) family.</text>
</comment>
<dbReference type="PRINTS" id="PR00173">
    <property type="entry name" value="EDTRNSPORT"/>
</dbReference>
<evidence type="ECO:0000256" key="3">
    <source>
        <dbReference type="ARBA" id="ARBA00022448"/>
    </source>
</evidence>
<comment type="caution">
    <text evidence="10">The sequence shown here is derived from an EMBL/GenBank/DDBJ whole genome shotgun (WGS) entry which is preliminary data.</text>
</comment>
<feature type="transmembrane region" description="Helical" evidence="9">
    <location>
        <begin position="329"/>
        <end position="362"/>
    </location>
</feature>
<feature type="transmembrane region" description="Helical" evidence="9">
    <location>
        <begin position="37"/>
        <end position="54"/>
    </location>
</feature>
<keyword evidence="3" id="KW-0813">Transport</keyword>
<dbReference type="Proteomes" id="UP001597479">
    <property type="component" value="Unassembled WGS sequence"/>
</dbReference>
<sequence>MPDPAPPDPAPRAAAARRGRLPDEPVPPSWLRTSAGWSWRLIVLVAGVALVFWAVTQVLIVFVAVFLALVFTAVLNPLTDLYHRVMPRALATAAAILSGVLVVGGLLTYVVISVAGQWERLAGQFNTGIDQIVDLIENNPLRVDVDVDTRDQWIDDAADWLQQNAESLVGRAAESAGSIVEGVAVLVLAIFCTVFFVASGASMWRWFMTQVPARTRDRWHAVAGAGWYTFSGYTRGIVLVAITNGILAGIFLSIVGVPLAAPLAVLVFIGTFIPLIGAPLAMIIAAVVALAADGLLAALVVTLGIAGIGQLEGHVLQPLIMGKQVSLHPVVVALGVTCGTVVGGILGAIVAVPLIAVAWSVFTTLRTEPDDGPPDDGPPDDETGPPAADPAPRAERATDGSATDGPATGAKR</sequence>
<feature type="region of interest" description="Disordered" evidence="8">
    <location>
        <begin position="1"/>
        <end position="21"/>
    </location>
</feature>
<feature type="transmembrane region" description="Helical" evidence="9">
    <location>
        <begin position="183"/>
        <end position="207"/>
    </location>
</feature>
<dbReference type="InterPro" id="IPR002549">
    <property type="entry name" value="AI-2E-like"/>
</dbReference>
<evidence type="ECO:0000256" key="8">
    <source>
        <dbReference type="SAM" id="MobiDB-lite"/>
    </source>
</evidence>
<evidence type="ECO:0000256" key="4">
    <source>
        <dbReference type="ARBA" id="ARBA00022475"/>
    </source>
</evidence>
<reference evidence="11" key="1">
    <citation type="journal article" date="2019" name="Int. J. Syst. Evol. Microbiol.">
        <title>The Global Catalogue of Microorganisms (GCM) 10K type strain sequencing project: providing services to taxonomists for standard genome sequencing and annotation.</title>
        <authorList>
            <consortium name="The Broad Institute Genomics Platform"/>
            <consortium name="The Broad Institute Genome Sequencing Center for Infectious Disease"/>
            <person name="Wu L."/>
            <person name="Ma J."/>
        </authorList>
    </citation>
    <scope>NUCLEOTIDE SEQUENCE [LARGE SCALE GENOMIC DNA]</scope>
    <source>
        <strain evidence="11">CCM 7044</strain>
    </source>
</reference>